<feature type="domain" description="Rod shape-determining protein MreC beta-barrel core" evidence="6">
    <location>
        <begin position="118"/>
        <end position="270"/>
    </location>
</feature>
<evidence type="ECO:0000313" key="7">
    <source>
        <dbReference type="EMBL" id="KXB76179.1"/>
    </source>
</evidence>
<accession>A0A134B8A6</accession>
<dbReference type="Pfam" id="PF04085">
    <property type="entry name" value="MreC"/>
    <property type="match status" value="1"/>
</dbReference>
<sequence length="289" mass="31925">MDKLLEFLQKYRHWFVFLILETIALVTYLSGSLYSRSLGWYATSAVFGRVNELMTEGWSYVGLRPRNEELLRENARLRTAYTLLARQMQDAEAHGVLPRLHATDSLPIDPSAVIIARVVNRVTHTSEVYYTINKGRRDGIETDMGVMSASGVVGAVMAVSDHYALVIPVLNPKIRLACTLLGQEVSGTLTASSSPNANEAILSNVPPHAHPQIGDTITTSGYSYLFPEGMMVGTIADSVPARVKGSAGTFANYPVHLSTDFQGLRYVYVIREKPTHEVRALEDSIRPNE</sequence>
<dbReference type="InterPro" id="IPR055342">
    <property type="entry name" value="MreC_beta-barrel_core"/>
</dbReference>
<dbReference type="InterPro" id="IPR042175">
    <property type="entry name" value="Cell/Rod_MreC_2"/>
</dbReference>
<dbReference type="GO" id="GO:0008360">
    <property type="term" value="P:regulation of cell shape"/>
    <property type="evidence" value="ECO:0007669"/>
    <property type="project" value="UniProtKB-KW"/>
</dbReference>
<dbReference type="GO" id="GO:0005886">
    <property type="term" value="C:plasma membrane"/>
    <property type="evidence" value="ECO:0007669"/>
    <property type="project" value="TreeGrafter"/>
</dbReference>
<keyword evidence="5" id="KW-0472">Membrane</keyword>
<dbReference type="OrthoDB" id="9811827at2"/>
<keyword evidence="5" id="KW-0812">Transmembrane</keyword>
<proteinExistence type="inferred from homology"/>
<feature type="transmembrane region" description="Helical" evidence="5">
    <location>
        <begin position="12"/>
        <end position="31"/>
    </location>
</feature>
<protein>
    <recommendedName>
        <fullName evidence="2">Cell shape-determining protein MreC</fullName>
    </recommendedName>
    <alternativeName>
        <fullName evidence="4">Cell shape protein MreC</fullName>
    </alternativeName>
</protein>
<keyword evidence="3" id="KW-0133">Cell shape</keyword>
<dbReference type="InterPro" id="IPR042177">
    <property type="entry name" value="Cell/Rod_1"/>
</dbReference>
<dbReference type="RefSeq" id="WP_060935424.1">
    <property type="nucleotide sequence ID" value="NZ_KQ960446.1"/>
</dbReference>
<evidence type="ECO:0000256" key="3">
    <source>
        <dbReference type="ARBA" id="ARBA00022960"/>
    </source>
</evidence>
<dbReference type="STRING" id="322095.HMPREF3185_01116"/>
<evidence type="ECO:0000256" key="2">
    <source>
        <dbReference type="ARBA" id="ARBA00013855"/>
    </source>
</evidence>
<keyword evidence="8" id="KW-1185">Reference proteome</keyword>
<evidence type="ECO:0000256" key="4">
    <source>
        <dbReference type="ARBA" id="ARBA00032089"/>
    </source>
</evidence>
<name>A0A134B8A6_9PORP</name>
<dbReference type="Gene3D" id="2.40.10.350">
    <property type="entry name" value="Rod shape-determining protein MreC, domain 2"/>
    <property type="match status" value="1"/>
</dbReference>
<dbReference type="Proteomes" id="UP000070224">
    <property type="component" value="Unassembled WGS sequence"/>
</dbReference>
<dbReference type="Gene3D" id="2.40.10.340">
    <property type="entry name" value="Rod shape-determining protein MreC, domain 1"/>
    <property type="match status" value="1"/>
</dbReference>
<evidence type="ECO:0000313" key="8">
    <source>
        <dbReference type="Proteomes" id="UP000070224"/>
    </source>
</evidence>
<dbReference type="InterPro" id="IPR007221">
    <property type="entry name" value="MreC"/>
</dbReference>
<reference evidence="8" key="1">
    <citation type="submission" date="2016-01" db="EMBL/GenBank/DDBJ databases">
        <authorList>
            <person name="Mitreva M."/>
            <person name="Pepin K.H."/>
            <person name="Mihindukulasuriya K.A."/>
            <person name="Fulton R."/>
            <person name="Fronick C."/>
            <person name="O'Laughlin M."/>
            <person name="Miner T."/>
            <person name="Herter B."/>
            <person name="Rosa B.A."/>
            <person name="Cordes M."/>
            <person name="Tomlinson C."/>
            <person name="Wollam A."/>
            <person name="Palsikar V.B."/>
            <person name="Mardis E.R."/>
            <person name="Wilson R.K."/>
        </authorList>
    </citation>
    <scope>NUCLEOTIDE SEQUENCE [LARGE SCALE GENOMIC DNA]</scope>
    <source>
        <strain evidence="8">KA00683</strain>
    </source>
</reference>
<evidence type="ECO:0000256" key="5">
    <source>
        <dbReference type="SAM" id="Phobius"/>
    </source>
</evidence>
<evidence type="ECO:0000259" key="6">
    <source>
        <dbReference type="Pfam" id="PF04085"/>
    </source>
</evidence>
<organism evidence="7 8">
    <name type="scientific">Porphyromonas somerae</name>
    <dbReference type="NCBI Taxonomy" id="322095"/>
    <lineage>
        <taxon>Bacteria</taxon>
        <taxon>Pseudomonadati</taxon>
        <taxon>Bacteroidota</taxon>
        <taxon>Bacteroidia</taxon>
        <taxon>Bacteroidales</taxon>
        <taxon>Porphyromonadaceae</taxon>
        <taxon>Porphyromonas</taxon>
    </lineage>
</organism>
<dbReference type="AlphaFoldDB" id="A0A134B8A6"/>
<comment type="similarity">
    <text evidence="1">Belongs to the MreC family.</text>
</comment>
<comment type="caution">
    <text evidence="7">The sequence shown here is derived from an EMBL/GenBank/DDBJ whole genome shotgun (WGS) entry which is preliminary data.</text>
</comment>
<keyword evidence="5" id="KW-1133">Transmembrane helix</keyword>
<evidence type="ECO:0000256" key="1">
    <source>
        <dbReference type="ARBA" id="ARBA00009369"/>
    </source>
</evidence>
<gene>
    <name evidence="7" type="ORF">HMPREF3185_01116</name>
</gene>
<dbReference type="EMBL" id="LSDK01000076">
    <property type="protein sequence ID" value="KXB76179.1"/>
    <property type="molecule type" value="Genomic_DNA"/>
</dbReference>
<dbReference type="PANTHER" id="PTHR34138">
    <property type="entry name" value="CELL SHAPE-DETERMINING PROTEIN MREC"/>
    <property type="match status" value="1"/>
</dbReference>
<dbReference type="PATRIC" id="fig|322095.3.peg.1100"/>
<dbReference type="PANTHER" id="PTHR34138:SF1">
    <property type="entry name" value="CELL SHAPE-DETERMINING PROTEIN MREC"/>
    <property type="match status" value="1"/>
</dbReference>